<evidence type="ECO:0000256" key="3">
    <source>
        <dbReference type="ARBA" id="ARBA00023237"/>
    </source>
</evidence>
<name>A0ABU3R1E1_9GAMM</name>
<dbReference type="InterPro" id="IPR036942">
    <property type="entry name" value="Beta-barrel_TonB_sf"/>
</dbReference>
<evidence type="ECO:0000259" key="8">
    <source>
        <dbReference type="Pfam" id="PF07715"/>
    </source>
</evidence>
<dbReference type="Proteomes" id="UP001257914">
    <property type="component" value="Unassembled WGS sequence"/>
</dbReference>
<dbReference type="PANTHER" id="PTHR40980:SF3">
    <property type="entry name" value="TONB-DEPENDENT RECEPTOR-LIKE BETA-BARREL DOMAIN-CONTAINING PROTEIN"/>
    <property type="match status" value="1"/>
</dbReference>
<dbReference type="RefSeq" id="WP_315947119.1">
    <property type="nucleotide sequence ID" value="NZ_JAWCUA010000007.1"/>
</dbReference>
<dbReference type="NCBIfam" id="TIGR01782">
    <property type="entry name" value="TonB-Xanth-Caul"/>
    <property type="match status" value="1"/>
</dbReference>
<keyword evidence="4" id="KW-0798">TonB box</keyword>
<dbReference type="SUPFAM" id="SSF56935">
    <property type="entry name" value="Porins"/>
    <property type="match status" value="1"/>
</dbReference>
<evidence type="ECO:0000256" key="1">
    <source>
        <dbReference type="ARBA" id="ARBA00004442"/>
    </source>
</evidence>
<keyword evidence="9" id="KW-0675">Receptor</keyword>
<comment type="similarity">
    <text evidence="4">Belongs to the TonB-dependent receptor family.</text>
</comment>
<feature type="compositionally biased region" description="Basic and acidic residues" evidence="5">
    <location>
        <begin position="885"/>
        <end position="895"/>
    </location>
</feature>
<keyword evidence="10" id="KW-1185">Reference proteome</keyword>
<feature type="domain" description="TonB-dependent receptor-like beta-barrel" evidence="7">
    <location>
        <begin position="558"/>
        <end position="1125"/>
    </location>
</feature>
<evidence type="ECO:0000313" key="10">
    <source>
        <dbReference type="Proteomes" id="UP001257914"/>
    </source>
</evidence>
<dbReference type="EMBL" id="JAWCUA010000007">
    <property type="protein sequence ID" value="MDU0113505.1"/>
    <property type="molecule type" value="Genomic_DNA"/>
</dbReference>
<feature type="signal peptide" evidence="6">
    <location>
        <begin position="1"/>
        <end position="24"/>
    </location>
</feature>
<proteinExistence type="inferred from homology"/>
<evidence type="ECO:0000256" key="2">
    <source>
        <dbReference type="ARBA" id="ARBA00023136"/>
    </source>
</evidence>
<keyword evidence="2 4" id="KW-0472">Membrane</keyword>
<dbReference type="Gene3D" id="2.40.170.20">
    <property type="entry name" value="TonB-dependent receptor, beta-barrel domain"/>
    <property type="match status" value="1"/>
</dbReference>
<gene>
    <name evidence="9" type="ORF">RT723_10950</name>
</gene>
<dbReference type="InterPro" id="IPR000531">
    <property type="entry name" value="Beta-barrel_TonB"/>
</dbReference>
<evidence type="ECO:0000313" key="9">
    <source>
        <dbReference type="EMBL" id="MDU0113505.1"/>
    </source>
</evidence>
<comment type="subcellular location">
    <subcellularLocation>
        <location evidence="1 4">Cell outer membrane</location>
    </subcellularLocation>
</comment>
<feature type="region of interest" description="Disordered" evidence="5">
    <location>
        <begin position="874"/>
        <end position="901"/>
    </location>
</feature>
<accession>A0ABU3R1E1</accession>
<organism evidence="9 10">
    <name type="scientific">Psychrosphaera aquimarina</name>
    <dbReference type="NCBI Taxonomy" id="2044854"/>
    <lineage>
        <taxon>Bacteria</taxon>
        <taxon>Pseudomonadati</taxon>
        <taxon>Pseudomonadota</taxon>
        <taxon>Gammaproteobacteria</taxon>
        <taxon>Alteromonadales</taxon>
        <taxon>Pseudoalteromonadaceae</taxon>
        <taxon>Psychrosphaera</taxon>
    </lineage>
</organism>
<feature type="chain" id="PRO_5046511240" evidence="6">
    <location>
        <begin position="25"/>
        <end position="1230"/>
    </location>
</feature>
<dbReference type="Pfam" id="PF07715">
    <property type="entry name" value="Plug"/>
    <property type="match status" value="1"/>
</dbReference>
<reference evidence="9 10" key="1">
    <citation type="submission" date="2023-10" db="EMBL/GenBank/DDBJ databases">
        <title>Psychrosphaera aquimaarina strain SW33 isolated from seawater.</title>
        <authorList>
            <person name="Bayburt H."/>
            <person name="Kim J.M."/>
            <person name="Choi B.J."/>
            <person name="Jeon C.O."/>
        </authorList>
    </citation>
    <scope>NUCLEOTIDE SEQUENCE [LARGE SCALE GENOMIC DNA]</scope>
    <source>
        <strain evidence="9 10">KCTC 52743</strain>
    </source>
</reference>
<dbReference type="Gene3D" id="2.170.130.10">
    <property type="entry name" value="TonB-dependent receptor, plug domain"/>
    <property type="match status" value="1"/>
</dbReference>
<feature type="domain" description="TonB-dependent receptor plug" evidence="8">
    <location>
        <begin position="63"/>
        <end position="170"/>
    </location>
</feature>
<dbReference type="InterPro" id="IPR012910">
    <property type="entry name" value="Plug_dom"/>
</dbReference>
<dbReference type="Pfam" id="PF00593">
    <property type="entry name" value="TonB_dep_Rec_b-barrel"/>
    <property type="match status" value="1"/>
</dbReference>
<dbReference type="InterPro" id="IPR010104">
    <property type="entry name" value="TonB_rcpt_bac"/>
</dbReference>
<sequence>MESYRKTKLSLLVSAALLSSSALAADEADKNAKKEAKEKEIEVINVVGIRSSLRENLNNKRFSDTIVDSINTEDISKNPDKNMAEALQRIPGVQIEREFGEGAKISIRGTSPELTNTLVNGQSAKSAEYLPGRSESNGFNFSNIPAESVSKIEVHKSARADIDAGGIGGTVILHTKKPLEQENGYGYFNIEGEYNDSSEKSSPQISTAYNFKNEDETFGASIAISLQERNSFRTGFESDGMSGSAGATSTGFAQTDAITCPTEECLSTDIKLRDMSNHNLIITRHMALNGYTYGDLMNAAGSTSVPWNNFTRNYGDLDEAIDPNYIDPLWALFWNSRRSAGLGQTPGRTLGDYVYAPAFEKQEKRLDATVNLQWAPTDELSFNLELNSNKTDSDNKSDNLYAQPHRLVQYLYSNEVEGIDPRLVMDAEKDIVYSATGPIDGVHLITGPGDLRDGGGYYAGQAIWGEMIRRGSNDRTGSGTEQNRFHLTMDYAGDVVTAKVQAGQTRAESTALDRGTVLASRYGDYADPYSGDLHDVKLPTYEGVNLGYGYNPDTGKVYWGVEADPSLTGDALAAAQARAENFLLAPTNEFYLLQGGLTNTARYRENVENFLQADVSYELDNTFYIDSVKMGAKYRNIQRDQTYFSESVRHHGYANESSPFPLVLAEDLVGGTVSGLDSAGHDTPTEYFDIDQSKRDALLENNFLLYHSEGTPNQGFCEQAIADSGSSNYVGCRSGMTESKASAYDVTEEIASFYAMTNFSGENFRGNVGVRVVDTQRESTSYEVAKDENGVLMSYPTDENADGYIAEKAGFNMYEPLVQKSSTQDVLPSFNLSVDLAEDLILRAAWSKNISHPSLTQMRSNFSLVTERFRLYDDGRPQDLTPEGNAERINPDSQRRGSVGNADLGSYQSINSELGLEWYFSESSLFAVTAFQKDITNMVRSTSSVQDLSYLGEAGVTDNNGYEVSGDYIVSSYFNTGEQLVKGLEFQLQHDFGNGFGSLINYTYTDVPDQKFTQNSFSTILDESSFETHQADPEQREYYRVTGFLTETTTQTEPMYGQSEDTLNASVYYENDDFSVRLSYNYRSEFASGGSLKGIQYTDARQQFDAKATYAITDNVVATFAITNLTNENVVQYIESSQIVNDPVINKMKWIDEVDESGVATGNRVIATDEDGVGIIESTITGEEAFTMLSEASGVPVAELKPYYENHLNKIYVNEWTNGRRFYAGINWTF</sequence>
<comment type="caution">
    <text evidence="9">The sequence shown here is derived from an EMBL/GenBank/DDBJ whole genome shotgun (WGS) entry which is preliminary data.</text>
</comment>
<keyword evidence="3" id="KW-0998">Cell outer membrane</keyword>
<evidence type="ECO:0000259" key="7">
    <source>
        <dbReference type="Pfam" id="PF00593"/>
    </source>
</evidence>
<evidence type="ECO:0000256" key="6">
    <source>
        <dbReference type="SAM" id="SignalP"/>
    </source>
</evidence>
<dbReference type="InterPro" id="IPR037066">
    <property type="entry name" value="Plug_dom_sf"/>
</dbReference>
<evidence type="ECO:0000256" key="5">
    <source>
        <dbReference type="SAM" id="MobiDB-lite"/>
    </source>
</evidence>
<keyword evidence="6" id="KW-0732">Signal</keyword>
<dbReference type="PANTHER" id="PTHR40980">
    <property type="entry name" value="PLUG DOMAIN-CONTAINING PROTEIN"/>
    <property type="match status" value="1"/>
</dbReference>
<evidence type="ECO:0000256" key="4">
    <source>
        <dbReference type="RuleBase" id="RU003357"/>
    </source>
</evidence>
<protein>
    <submittedName>
        <fullName evidence="9">TonB-dependent receptor</fullName>
    </submittedName>
</protein>